<dbReference type="SMART" id="SM01079">
    <property type="entry name" value="CHASE"/>
    <property type="match status" value="1"/>
</dbReference>
<dbReference type="InterPro" id="IPR042240">
    <property type="entry name" value="CHASE_sf"/>
</dbReference>
<evidence type="ECO:0000256" key="2">
    <source>
        <dbReference type="ARBA" id="ARBA00022692"/>
    </source>
</evidence>
<comment type="subcellular location">
    <subcellularLocation>
        <location evidence="1">Membrane</location>
    </subcellularLocation>
</comment>
<dbReference type="Pfam" id="PF03924">
    <property type="entry name" value="CHASE"/>
    <property type="match status" value="1"/>
</dbReference>
<dbReference type="InterPro" id="IPR006189">
    <property type="entry name" value="CHASE_dom"/>
</dbReference>
<dbReference type="Gene3D" id="3.30.450.350">
    <property type="entry name" value="CHASE domain"/>
    <property type="match status" value="1"/>
</dbReference>
<feature type="transmembrane region" description="Helical" evidence="5">
    <location>
        <begin position="315"/>
        <end position="336"/>
    </location>
</feature>
<proteinExistence type="predicted"/>
<dbReference type="GO" id="GO:0016020">
    <property type="term" value="C:membrane"/>
    <property type="evidence" value="ECO:0007669"/>
    <property type="project" value="UniProtKB-SubCell"/>
</dbReference>
<keyword evidence="3 5" id="KW-1133">Transmembrane helix</keyword>
<dbReference type="GO" id="GO:0007165">
    <property type="term" value="P:signal transduction"/>
    <property type="evidence" value="ECO:0007669"/>
    <property type="project" value="UniProtKB-ARBA"/>
</dbReference>
<dbReference type="Proteomes" id="UP000178272">
    <property type="component" value="Unassembled WGS sequence"/>
</dbReference>
<protein>
    <recommendedName>
        <fullName evidence="6">CHASE domain-containing protein</fullName>
    </recommendedName>
</protein>
<evidence type="ECO:0000256" key="5">
    <source>
        <dbReference type="SAM" id="Phobius"/>
    </source>
</evidence>
<keyword evidence="2 5" id="KW-0812">Transmembrane</keyword>
<keyword evidence="4 5" id="KW-0472">Membrane</keyword>
<gene>
    <name evidence="7" type="ORF">A3F61_04560</name>
</gene>
<feature type="domain" description="CHASE" evidence="6">
    <location>
        <begin position="75"/>
        <end position="298"/>
    </location>
</feature>
<dbReference type="PROSITE" id="PS50839">
    <property type="entry name" value="CHASE"/>
    <property type="match status" value="1"/>
</dbReference>
<accession>A0A1G1VBT4</accession>
<evidence type="ECO:0000313" key="7">
    <source>
        <dbReference type="EMBL" id="OGY12840.1"/>
    </source>
</evidence>
<dbReference type="EMBL" id="MHCA01000005">
    <property type="protein sequence ID" value="OGY12840.1"/>
    <property type="molecule type" value="Genomic_DNA"/>
</dbReference>
<sequence length="351" mass="40652">MYRSALHSRFLVTTFTIFFIFLIVTFSAYKITSDVVEQESKNRFYQDVSDLKNRLQTRFNLYILSINGLHGFVDAKGQVTRNEWSTYIKKLGIIEKYPGISSLLYIERVSKENLKSFEESVRRDTSLDPQGNPDFKVYPKTESSEYFIVKYIEPFEGREQTLGYDFSSEEKRKKVLEQSRKTGAIASTGKITNIITQKPGFGIFLPFYDAKMIIQNSELERMNNLQGFVYAAFRADEMFKTIIGQNDPFPNLDFEIYENDQLTAETLLYDHDPNHTISDSHLQTKETLDIDSQTWTILICNKGSGLSLTQSQQTLPWIVLASGLAFSFIFLGLFLYRFKQHLANYQIIKKV</sequence>
<evidence type="ECO:0000256" key="3">
    <source>
        <dbReference type="ARBA" id="ARBA00022989"/>
    </source>
</evidence>
<evidence type="ECO:0000259" key="6">
    <source>
        <dbReference type="PROSITE" id="PS50839"/>
    </source>
</evidence>
<evidence type="ECO:0000256" key="1">
    <source>
        <dbReference type="ARBA" id="ARBA00004370"/>
    </source>
</evidence>
<dbReference type="STRING" id="1797517.A3F61_04560"/>
<evidence type="ECO:0000313" key="8">
    <source>
        <dbReference type="Proteomes" id="UP000178272"/>
    </source>
</evidence>
<dbReference type="AlphaFoldDB" id="A0A1G1VBT4"/>
<dbReference type="GO" id="GO:0003824">
    <property type="term" value="F:catalytic activity"/>
    <property type="evidence" value="ECO:0007669"/>
    <property type="project" value="UniProtKB-ARBA"/>
</dbReference>
<organism evidence="7 8">
    <name type="scientific">Candidatus Blackburnbacteria bacterium RIFCSPHIGHO2_12_FULL_41_13b</name>
    <dbReference type="NCBI Taxonomy" id="1797517"/>
    <lineage>
        <taxon>Bacteria</taxon>
        <taxon>Candidatus Blackburniibacteriota</taxon>
    </lineage>
</organism>
<reference evidence="7 8" key="1">
    <citation type="journal article" date="2016" name="Nat. Commun.">
        <title>Thousands of microbial genomes shed light on interconnected biogeochemical processes in an aquifer system.</title>
        <authorList>
            <person name="Anantharaman K."/>
            <person name="Brown C.T."/>
            <person name="Hug L.A."/>
            <person name="Sharon I."/>
            <person name="Castelle C.J."/>
            <person name="Probst A.J."/>
            <person name="Thomas B.C."/>
            <person name="Singh A."/>
            <person name="Wilkins M.J."/>
            <person name="Karaoz U."/>
            <person name="Brodie E.L."/>
            <person name="Williams K.H."/>
            <person name="Hubbard S.S."/>
            <person name="Banfield J.F."/>
        </authorList>
    </citation>
    <scope>NUCLEOTIDE SEQUENCE [LARGE SCALE GENOMIC DNA]</scope>
</reference>
<name>A0A1G1VBT4_9BACT</name>
<comment type="caution">
    <text evidence="7">The sequence shown here is derived from an EMBL/GenBank/DDBJ whole genome shotgun (WGS) entry which is preliminary data.</text>
</comment>
<evidence type="ECO:0000256" key="4">
    <source>
        <dbReference type="ARBA" id="ARBA00023136"/>
    </source>
</evidence>